<comment type="caution">
    <text evidence="1">The sequence shown here is derived from an EMBL/GenBank/DDBJ whole genome shotgun (WGS) entry which is preliminary data.</text>
</comment>
<evidence type="ECO:0000313" key="1">
    <source>
        <dbReference type="EMBL" id="RAK68082.1"/>
    </source>
</evidence>
<evidence type="ECO:0000313" key="2">
    <source>
        <dbReference type="Proteomes" id="UP000248553"/>
    </source>
</evidence>
<keyword evidence="2" id="KW-1185">Reference proteome</keyword>
<protein>
    <submittedName>
        <fullName evidence="1">Uncharacterized protein</fullName>
    </submittedName>
</protein>
<accession>A0A328BKU0</accession>
<name>A0A328BKU0_9BACT</name>
<dbReference type="EMBL" id="QHKM01000002">
    <property type="protein sequence ID" value="RAK68082.1"/>
    <property type="molecule type" value="Genomic_DNA"/>
</dbReference>
<gene>
    <name evidence="1" type="ORF">DLM85_08565</name>
</gene>
<dbReference type="AlphaFoldDB" id="A0A328BKU0"/>
<sequence>MQEKLPSTAAPDAPQPLPVEEDPYISFTIQVRRSTYVQLKQAEYWTPGFGLMREHVDEAIKAHLAALPGSTQPLPPKELTKFMNSKKMKVVSS</sequence>
<reference evidence="2" key="1">
    <citation type="submission" date="2018-05" db="EMBL/GenBank/DDBJ databases">
        <authorList>
            <person name="Nie L."/>
        </authorList>
    </citation>
    <scope>NUCLEOTIDE SEQUENCE [LARGE SCALE GENOMIC DNA]</scope>
    <source>
        <strain evidence="2">NL</strain>
    </source>
</reference>
<proteinExistence type="predicted"/>
<organism evidence="1 2">
    <name type="scientific">Hymenobacter edaphi</name>
    <dbReference type="NCBI Taxonomy" id="2211146"/>
    <lineage>
        <taxon>Bacteria</taxon>
        <taxon>Pseudomonadati</taxon>
        <taxon>Bacteroidota</taxon>
        <taxon>Cytophagia</taxon>
        <taxon>Cytophagales</taxon>
        <taxon>Hymenobacteraceae</taxon>
        <taxon>Hymenobacter</taxon>
    </lineage>
</organism>
<dbReference type="Proteomes" id="UP000248553">
    <property type="component" value="Unassembled WGS sequence"/>
</dbReference>